<organism evidence="1 2">
    <name type="scientific">Blautia caecimuris</name>
    <dbReference type="NCBI Taxonomy" id="1796615"/>
    <lineage>
        <taxon>Bacteria</taxon>
        <taxon>Bacillati</taxon>
        <taxon>Bacillota</taxon>
        <taxon>Clostridia</taxon>
        <taxon>Lachnospirales</taxon>
        <taxon>Lachnospiraceae</taxon>
        <taxon>Blautia</taxon>
    </lineage>
</organism>
<sequence>MRKYILGSRVSFGIRDLPFQKNVLKYEWKICFQKLVKQGLYSGETIVANF</sequence>
<name>A0ABV2LY56_9FIRM</name>
<keyword evidence="2" id="KW-1185">Reference proteome</keyword>
<proteinExistence type="predicted"/>
<dbReference type="EMBL" id="JBEPMJ010000002">
    <property type="protein sequence ID" value="MET3749137.1"/>
    <property type="molecule type" value="Genomic_DNA"/>
</dbReference>
<gene>
    <name evidence="1" type="ORF">ABID24_000360</name>
</gene>
<evidence type="ECO:0000313" key="2">
    <source>
        <dbReference type="Proteomes" id="UP001549106"/>
    </source>
</evidence>
<comment type="caution">
    <text evidence="1">The sequence shown here is derived from an EMBL/GenBank/DDBJ whole genome shotgun (WGS) entry which is preliminary data.</text>
</comment>
<protein>
    <submittedName>
        <fullName evidence="1">Uncharacterized protein</fullName>
    </submittedName>
</protein>
<reference evidence="1 2" key="1">
    <citation type="submission" date="2024-06" db="EMBL/GenBank/DDBJ databases">
        <title>Genomic Encyclopedia of Type Strains, Phase IV (KMG-IV): sequencing the most valuable type-strain genomes for metagenomic binning, comparative biology and taxonomic classification.</title>
        <authorList>
            <person name="Goeker M."/>
        </authorList>
    </citation>
    <scope>NUCLEOTIDE SEQUENCE [LARGE SCALE GENOMIC DNA]</scope>
    <source>
        <strain evidence="1 2">DSM 29492</strain>
    </source>
</reference>
<evidence type="ECO:0000313" key="1">
    <source>
        <dbReference type="EMBL" id="MET3749137.1"/>
    </source>
</evidence>
<accession>A0ABV2LY56</accession>
<dbReference type="Proteomes" id="UP001549106">
    <property type="component" value="Unassembled WGS sequence"/>
</dbReference>